<keyword evidence="2" id="KW-1185">Reference proteome</keyword>
<proteinExistence type="predicted"/>
<protein>
    <submittedName>
        <fullName evidence="1">Uncharacterized protein</fullName>
    </submittedName>
</protein>
<feature type="non-terminal residue" evidence="1">
    <location>
        <position position="73"/>
    </location>
</feature>
<dbReference type="AlphaFoldDB" id="A0AAD4XRY8"/>
<organism evidence="1 2">
    <name type="scientific">Papaver atlanticum</name>
    <dbReference type="NCBI Taxonomy" id="357466"/>
    <lineage>
        <taxon>Eukaryota</taxon>
        <taxon>Viridiplantae</taxon>
        <taxon>Streptophyta</taxon>
        <taxon>Embryophyta</taxon>
        <taxon>Tracheophyta</taxon>
        <taxon>Spermatophyta</taxon>
        <taxon>Magnoliopsida</taxon>
        <taxon>Ranunculales</taxon>
        <taxon>Papaveraceae</taxon>
        <taxon>Papaveroideae</taxon>
        <taxon>Papaver</taxon>
    </lineage>
</organism>
<evidence type="ECO:0000313" key="1">
    <source>
        <dbReference type="EMBL" id="KAI3948650.1"/>
    </source>
</evidence>
<comment type="caution">
    <text evidence="1">The sequence shown here is derived from an EMBL/GenBank/DDBJ whole genome shotgun (WGS) entry which is preliminary data.</text>
</comment>
<reference evidence="1" key="1">
    <citation type="submission" date="2022-04" db="EMBL/GenBank/DDBJ databases">
        <title>A functionally conserved STORR gene fusion in Papaver species that diverged 16.8 million years ago.</title>
        <authorList>
            <person name="Catania T."/>
        </authorList>
    </citation>
    <scope>NUCLEOTIDE SEQUENCE</scope>
    <source>
        <strain evidence="1">S-188037</strain>
    </source>
</reference>
<sequence>TILRAIKDPSSNDIKEKVAERRATKFLWICETCNAYCGTRFYLPHIQHDQPEVQGLTATLSTEICANNTPIGM</sequence>
<dbReference type="EMBL" id="JAJJMB010003237">
    <property type="protein sequence ID" value="KAI3948650.1"/>
    <property type="molecule type" value="Genomic_DNA"/>
</dbReference>
<gene>
    <name evidence="1" type="ORF">MKW98_027716</name>
</gene>
<name>A0AAD4XRY8_9MAGN</name>
<evidence type="ECO:0000313" key="2">
    <source>
        <dbReference type="Proteomes" id="UP001202328"/>
    </source>
</evidence>
<accession>A0AAD4XRY8</accession>
<dbReference type="Proteomes" id="UP001202328">
    <property type="component" value="Unassembled WGS sequence"/>
</dbReference>